<reference evidence="3 4" key="1">
    <citation type="submission" date="2020-07" db="EMBL/GenBank/DDBJ databases">
        <title>Sequencing the genomes of 1000 actinobacteria strains.</title>
        <authorList>
            <person name="Klenk H.-P."/>
        </authorList>
    </citation>
    <scope>NUCLEOTIDE SEQUENCE [LARGE SCALE GENOMIC DNA]</scope>
    <source>
        <strain evidence="3 4">CXB654</strain>
    </source>
</reference>
<dbReference type="AlphaFoldDB" id="A0A852TZ56"/>
<protein>
    <submittedName>
        <fullName evidence="3">Uncharacterized protein</fullName>
    </submittedName>
</protein>
<evidence type="ECO:0000313" key="4">
    <source>
        <dbReference type="Proteomes" id="UP000589036"/>
    </source>
</evidence>
<proteinExistence type="predicted"/>
<name>A0A852TZ56_9ACTN</name>
<sequence>MSTNARAAGGGLLPPRQRVAAGHDSALPGHATYRGLGEQRPSPGRRGSKGRRTVGPGLAPLVAAVLFLPPLDLPEAQQTLGGVLTLLPLPLTVGLTGIGSQRRLAGRATGARRR</sequence>
<keyword evidence="4" id="KW-1185">Reference proteome</keyword>
<dbReference type="RefSeq" id="WP_179643238.1">
    <property type="nucleotide sequence ID" value="NZ_BAAAYY010000026.1"/>
</dbReference>
<keyword evidence="2" id="KW-0472">Membrane</keyword>
<accession>A0A852TZ56</accession>
<dbReference type="Proteomes" id="UP000589036">
    <property type="component" value="Unassembled WGS sequence"/>
</dbReference>
<dbReference type="EMBL" id="JACCCC010000001">
    <property type="protein sequence ID" value="NYE47254.1"/>
    <property type="molecule type" value="Genomic_DNA"/>
</dbReference>
<gene>
    <name evidence="3" type="ORF">HDA32_002374</name>
</gene>
<feature type="transmembrane region" description="Helical" evidence="2">
    <location>
        <begin position="77"/>
        <end position="98"/>
    </location>
</feature>
<comment type="caution">
    <text evidence="3">The sequence shown here is derived from an EMBL/GenBank/DDBJ whole genome shotgun (WGS) entry which is preliminary data.</text>
</comment>
<feature type="region of interest" description="Disordered" evidence="1">
    <location>
        <begin position="1"/>
        <end position="55"/>
    </location>
</feature>
<keyword evidence="2" id="KW-1133">Transmembrane helix</keyword>
<evidence type="ECO:0000256" key="1">
    <source>
        <dbReference type="SAM" id="MobiDB-lite"/>
    </source>
</evidence>
<organism evidence="3 4">
    <name type="scientific">Spinactinospora alkalitolerans</name>
    <dbReference type="NCBI Taxonomy" id="687207"/>
    <lineage>
        <taxon>Bacteria</taxon>
        <taxon>Bacillati</taxon>
        <taxon>Actinomycetota</taxon>
        <taxon>Actinomycetes</taxon>
        <taxon>Streptosporangiales</taxon>
        <taxon>Nocardiopsidaceae</taxon>
        <taxon>Spinactinospora</taxon>
    </lineage>
</organism>
<evidence type="ECO:0000256" key="2">
    <source>
        <dbReference type="SAM" id="Phobius"/>
    </source>
</evidence>
<evidence type="ECO:0000313" key="3">
    <source>
        <dbReference type="EMBL" id="NYE47254.1"/>
    </source>
</evidence>
<feature type="transmembrane region" description="Helical" evidence="2">
    <location>
        <begin position="53"/>
        <end position="71"/>
    </location>
</feature>
<keyword evidence="2" id="KW-0812">Transmembrane</keyword>